<feature type="domain" description="RPGRIP1 C-terminal" evidence="2">
    <location>
        <begin position="483"/>
        <end position="645"/>
    </location>
</feature>
<dbReference type="Gene3D" id="2.60.40.150">
    <property type="entry name" value="C2 domain"/>
    <property type="match status" value="1"/>
</dbReference>
<dbReference type="Proteomes" id="UP000466442">
    <property type="component" value="Unassembled WGS sequence"/>
</dbReference>
<sequence>MADTIQVQSCERDLNAACLNKDIPPESSNLGTEKDELCGTKKVTEIQNTGGDGMHMCNTSVGDHANGDKLPSKRKATRKNRVISYNNMFTPISSEDQNVNEYKSEGKCGANSDITREPVRKIVLKSMEDMHLSDSEEGKRNSRSIPPSDSSMKKSNSQTKLDFLTETTKMSDKPAIHTVGDRFSGIVHVKVDQTNKGSTRCSGPAATEQAFGSETAAISNVSNLKTAENCCNISNTSCSEPNNSKNSLLNKVNLAPLPPVPEQPSFQDSSAIVGDSSGSEYYGGTESKISTSKILKSYEESTKRLLLGEAGVQTSFVSSHSSSCNPENCPRRKRKVPKDLVSRDVQTEKKIPNLHVKTVEPIATTLSVTKSKPDTSLTTVKSKPETSQHPMHRRITISTIVKFSIPPKRSRAMEDRLLRRIMYFDSNQTSVCNKDVEFCTYRIHRSSKTVDPHKLANNKLYRECRSGKKCVDAISKQPGLSCDEVVIQVVSLNLTPHAVNQLLKACNFIYIDYVFLGHVGNETFLAPVSSTVYFDSRRSYCVSMKFNRKERSLLKEQVNPTGLLAKDCIMFILVCHAAPEFDILKNWDYAYGYLSMKSLMEQTLKSDYIDYCKFDVEITRIGSTEKIGVLHLIFEGLQLVKRIRDEDLECIEPRPGVLFQKLAVDKTDIKDIKDDQE</sequence>
<proteinExistence type="predicted"/>
<dbReference type="InterPro" id="IPR041091">
    <property type="entry name" value="RPGRIP1_C"/>
</dbReference>
<dbReference type="InterPro" id="IPR035892">
    <property type="entry name" value="C2_domain_sf"/>
</dbReference>
<evidence type="ECO:0000313" key="3">
    <source>
        <dbReference type="EMBL" id="KAF6201271.1"/>
    </source>
</evidence>
<feature type="region of interest" description="Disordered" evidence="1">
    <location>
        <begin position="129"/>
        <end position="158"/>
    </location>
</feature>
<reference evidence="3" key="1">
    <citation type="journal article" date="2021" name="Mol. Ecol. Resour.">
        <title>Apolygus lucorum genome provides insights into omnivorousness and mesophyll feeding.</title>
        <authorList>
            <person name="Liu Y."/>
            <person name="Liu H."/>
            <person name="Wang H."/>
            <person name="Huang T."/>
            <person name="Liu B."/>
            <person name="Yang B."/>
            <person name="Yin L."/>
            <person name="Li B."/>
            <person name="Zhang Y."/>
            <person name="Zhang S."/>
            <person name="Jiang F."/>
            <person name="Zhang X."/>
            <person name="Ren Y."/>
            <person name="Wang B."/>
            <person name="Wang S."/>
            <person name="Lu Y."/>
            <person name="Wu K."/>
            <person name="Fan W."/>
            <person name="Wang G."/>
        </authorList>
    </citation>
    <scope>NUCLEOTIDE SEQUENCE</scope>
    <source>
        <strain evidence="3">12Hb</strain>
    </source>
</reference>
<gene>
    <name evidence="3" type="ORF">GE061_005718</name>
</gene>
<feature type="compositionally biased region" description="Polar residues" evidence="1">
    <location>
        <begin position="143"/>
        <end position="158"/>
    </location>
</feature>
<keyword evidence="4" id="KW-1185">Reference proteome</keyword>
<protein>
    <recommendedName>
        <fullName evidence="2">RPGRIP1 C-terminal domain-containing protein</fullName>
    </recommendedName>
</protein>
<feature type="region of interest" description="Disordered" evidence="1">
    <location>
        <begin position="318"/>
        <end position="341"/>
    </location>
</feature>
<organism evidence="3 4">
    <name type="scientific">Apolygus lucorum</name>
    <name type="common">Small green plant bug</name>
    <name type="synonym">Lygocoris lucorum</name>
    <dbReference type="NCBI Taxonomy" id="248454"/>
    <lineage>
        <taxon>Eukaryota</taxon>
        <taxon>Metazoa</taxon>
        <taxon>Ecdysozoa</taxon>
        <taxon>Arthropoda</taxon>
        <taxon>Hexapoda</taxon>
        <taxon>Insecta</taxon>
        <taxon>Pterygota</taxon>
        <taxon>Neoptera</taxon>
        <taxon>Paraneoptera</taxon>
        <taxon>Hemiptera</taxon>
        <taxon>Heteroptera</taxon>
        <taxon>Panheteroptera</taxon>
        <taxon>Cimicomorpha</taxon>
        <taxon>Miridae</taxon>
        <taxon>Mirini</taxon>
        <taxon>Apolygus</taxon>
    </lineage>
</organism>
<evidence type="ECO:0000313" key="4">
    <source>
        <dbReference type="Proteomes" id="UP000466442"/>
    </source>
</evidence>
<name>A0A6A4IUL9_APOLU</name>
<feature type="compositionally biased region" description="Basic and acidic residues" evidence="1">
    <location>
        <begin position="129"/>
        <end position="140"/>
    </location>
</feature>
<evidence type="ECO:0000256" key="1">
    <source>
        <dbReference type="SAM" id="MobiDB-lite"/>
    </source>
</evidence>
<evidence type="ECO:0000259" key="2">
    <source>
        <dbReference type="Pfam" id="PF18111"/>
    </source>
</evidence>
<dbReference type="EMBL" id="WIXP02000013">
    <property type="protein sequence ID" value="KAF6201271.1"/>
    <property type="molecule type" value="Genomic_DNA"/>
</dbReference>
<dbReference type="AlphaFoldDB" id="A0A6A4IUL9"/>
<accession>A0A6A4IUL9</accession>
<comment type="caution">
    <text evidence="3">The sequence shown here is derived from an EMBL/GenBank/DDBJ whole genome shotgun (WGS) entry which is preliminary data.</text>
</comment>
<dbReference type="Pfam" id="PF18111">
    <property type="entry name" value="RPGR1_C"/>
    <property type="match status" value="1"/>
</dbReference>